<sequence length="223" mass="23783">MTTLIAVIGGGPGVGKSTVCRALASWLGPGTDHFEEEHVLTRPVFRAVAEEFAEGTGAVRPATLIACTRAYIGESLAAQRKYLVADALVPFIPSLVAWGHDEEALTGFVGELAKAVRPADVVVVYLSDDPEVALRRAVGREDDGWIDWYTGKLARQPGTSEVHDLASAAAHLRGEAVLTRRLLARTAWDVVDVDVGGLTAGQVFDRVRCELADRGIAAPTLSR</sequence>
<reference evidence="1 2" key="1">
    <citation type="submission" date="2020-08" db="EMBL/GenBank/DDBJ databases">
        <title>Genomic Encyclopedia of Type Strains, Phase IV (KMG-IV): sequencing the most valuable type-strain genomes for metagenomic binning, comparative biology and taxonomic classification.</title>
        <authorList>
            <person name="Goeker M."/>
        </authorList>
    </citation>
    <scope>NUCLEOTIDE SEQUENCE [LARGE SCALE GENOMIC DNA]</scope>
    <source>
        <strain evidence="1 2">YIM 65646</strain>
    </source>
</reference>
<dbReference type="GO" id="GO:0016301">
    <property type="term" value="F:kinase activity"/>
    <property type="evidence" value="ECO:0007669"/>
    <property type="project" value="UniProtKB-KW"/>
</dbReference>
<dbReference type="RefSeq" id="WP_203685731.1">
    <property type="nucleotide sequence ID" value="NZ_BONT01000006.1"/>
</dbReference>
<dbReference type="SUPFAM" id="SSF52540">
    <property type="entry name" value="P-loop containing nucleoside triphosphate hydrolases"/>
    <property type="match status" value="1"/>
</dbReference>
<gene>
    <name evidence="1" type="ORF">HNR73_003019</name>
</gene>
<keyword evidence="1" id="KW-0418">Kinase</keyword>
<proteinExistence type="predicted"/>
<dbReference type="Proteomes" id="UP000548476">
    <property type="component" value="Unassembled WGS sequence"/>
</dbReference>
<keyword evidence="2" id="KW-1185">Reference proteome</keyword>
<dbReference type="Gene3D" id="3.40.50.300">
    <property type="entry name" value="P-loop containing nucleotide triphosphate hydrolases"/>
    <property type="match status" value="1"/>
</dbReference>
<comment type="caution">
    <text evidence="1">The sequence shown here is derived from an EMBL/GenBank/DDBJ whole genome shotgun (WGS) entry which is preliminary data.</text>
</comment>
<dbReference type="InterPro" id="IPR027417">
    <property type="entry name" value="P-loop_NTPase"/>
</dbReference>
<protein>
    <submittedName>
        <fullName evidence="1">Thymidylate kinase</fullName>
    </submittedName>
</protein>
<dbReference type="EMBL" id="JACHGT010000006">
    <property type="protein sequence ID" value="MBB6035162.1"/>
    <property type="molecule type" value="Genomic_DNA"/>
</dbReference>
<accession>A0A841FNM8</accession>
<keyword evidence="1" id="KW-0808">Transferase</keyword>
<evidence type="ECO:0000313" key="1">
    <source>
        <dbReference type="EMBL" id="MBB6035162.1"/>
    </source>
</evidence>
<name>A0A841FNM8_9ACTN</name>
<evidence type="ECO:0000313" key="2">
    <source>
        <dbReference type="Proteomes" id="UP000548476"/>
    </source>
</evidence>
<dbReference type="AlphaFoldDB" id="A0A841FNM8"/>
<organism evidence="1 2">
    <name type="scientific">Phytomonospora endophytica</name>
    <dbReference type="NCBI Taxonomy" id="714109"/>
    <lineage>
        <taxon>Bacteria</taxon>
        <taxon>Bacillati</taxon>
        <taxon>Actinomycetota</taxon>
        <taxon>Actinomycetes</taxon>
        <taxon>Micromonosporales</taxon>
        <taxon>Micromonosporaceae</taxon>
        <taxon>Phytomonospora</taxon>
    </lineage>
</organism>